<feature type="compositionally biased region" description="Acidic residues" evidence="1">
    <location>
        <begin position="205"/>
        <end position="215"/>
    </location>
</feature>
<accession>A0A4U7B1L2</accession>
<feature type="compositionally biased region" description="Basic and acidic residues" evidence="1">
    <location>
        <begin position="234"/>
        <end position="248"/>
    </location>
</feature>
<feature type="compositionally biased region" description="Basic and acidic residues" evidence="1">
    <location>
        <begin position="191"/>
        <end position="204"/>
    </location>
</feature>
<protein>
    <submittedName>
        <fullName evidence="2">Uncharacterized protein</fullName>
    </submittedName>
</protein>
<name>A0A4U7B1L2_9PEZI</name>
<evidence type="ECO:0000256" key="1">
    <source>
        <dbReference type="SAM" id="MobiDB-lite"/>
    </source>
</evidence>
<evidence type="ECO:0000313" key="3">
    <source>
        <dbReference type="Proteomes" id="UP000308133"/>
    </source>
</evidence>
<feature type="compositionally biased region" description="Acidic residues" evidence="1">
    <location>
        <begin position="223"/>
        <end position="233"/>
    </location>
</feature>
<dbReference type="Proteomes" id="UP000308133">
    <property type="component" value="Unassembled WGS sequence"/>
</dbReference>
<feature type="region of interest" description="Disordered" evidence="1">
    <location>
        <begin position="47"/>
        <end position="86"/>
    </location>
</feature>
<feature type="region of interest" description="Disordered" evidence="1">
    <location>
        <begin position="1"/>
        <end position="27"/>
    </location>
</feature>
<sequence>MGQSLQARDRGYSSIRRKKIPSKNSCNEAVTLTEAYKSALMAEGFNAASRQRAREAEDGSGRRGRKRKRSYDTEDDSENVVDDSGNGEETAVQAIKANFFDAAEKFGHEILDQLTARIARVERRQAATHAVHLQALSEIVDGMARDSSETLQSMASKLRNASDFTLRTQRIETWDGLEHRIRTDSGSGKTATEHESDSDDRNAVEEDSSKDEDEYEGHAGSSEDADDSGSSEDGVDRDSDVDDHAEHDSSEDDL</sequence>
<gene>
    <name evidence="2" type="ORF">C1H76_2674</name>
</gene>
<comment type="caution">
    <text evidence="2">The sequence shown here is derived from an EMBL/GenBank/DDBJ whole genome shotgun (WGS) entry which is preliminary data.</text>
</comment>
<dbReference type="AlphaFoldDB" id="A0A4U7B1L2"/>
<feature type="compositionally biased region" description="Basic and acidic residues" evidence="1">
    <location>
        <begin position="52"/>
        <end position="61"/>
    </location>
</feature>
<proteinExistence type="predicted"/>
<evidence type="ECO:0000313" key="2">
    <source>
        <dbReference type="EMBL" id="TKX25088.1"/>
    </source>
</evidence>
<feature type="region of interest" description="Disordered" evidence="1">
    <location>
        <begin position="177"/>
        <end position="254"/>
    </location>
</feature>
<dbReference type="EMBL" id="PTQR01000032">
    <property type="protein sequence ID" value="TKX25088.1"/>
    <property type="molecule type" value="Genomic_DNA"/>
</dbReference>
<organism evidence="2 3">
    <name type="scientific">Elsinoe australis</name>
    <dbReference type="NCBI Taxonomy" id="40998"/>
    <lineage>
        <taxon>Eukaryota</taxon>
        <taxon>Fungi</taxon>
        <taxon>Dikarya</taxon>
        <taxon>Ascomycota</taxon>
        <taxon>Pezizomycotina</taxon>
        <taxon>Dothideomycetes</taxon>
        <taxon>Dothideomycetidae</taxon>
        <taxon>Myriangiales</taxon>
        <taxon>Elsinoaceae</taxon>
        <taxon>Elsinoe</taxon>
    </lineage>
</organism>
<reference evidence="2 3" key="1">
    <citation type="submission" date="2018-02" db="EMBL/GenBank/DDBJ databases">
        <title>Draft genome sequences of Elsinoe sp., causing black scab on jojoba.</title>
        <authorList>
            <person name="Stodart B."/>
            <person name="Jeffress S."/>
            <person name="Ash G."/>
            <person name="Arun Chinnappa K."/>
        </authorList>
    </citation>
    <scope>NUCLEOTIDE SEQUENCE [LARGE SCALE GENOMIC DNA]</scope>
    <source>
        <strain evidence="2 3">Hillstone_2</strain>
    </source>
</reference>